<evidence type="ECO:0000259" key="8">
    <source>
        <dbReference type="Pfam" id="PF23016"/>
    </source>
</evidence>
<evidence type="ECO:0000256" key="3">
    <source>
        <dbReference type="ARBA" id="ARBA00022603"/>
    </source>
</evidence>
<dbReference type="EMBL" id="CP033905">
    <property type="protein sequence ID" value="AZR06780.1"/>
    <property type="molecule type" value="Genomic_DNA"/>
</dbReference>
<dbReference type="EC" id="2.1.1.198" evidence="6"/>
<comment type="function">
    <text evidence="6">Catalyzes the 2'-O-methylation of the ribose of cytidine 1402 (C1402) in 16S rRNA.</text>
</comment>
<dbReference type="RefSeq" id="WP_108726584.1">
    <property type="nucleotide sequence ID" value="NZ_CP029001.1"/>
</dbReference>
<dbReference type="Pfam" id="PF00590">
    <property type="entry name" value="TP_methylase"/>
    <property type="match status" value="1"/>
</dbReference>
<organism evidence="9 10">
    <name type="scientific">Trueperella pyogenes</name>
    <dbReference type="NCBI Taxonomy" id="1661"/>
    <lineage>
        <taxon>Bacteria</taxon>
        <taxon>Bacillati</taxon>
        <taxon>Actinomycetota</taxon>
        <taxon>Actinomycetes</taxon>
        <taxon>Actinomycetales</taxon>
        <taxon>Actinomycetaceae</taxon>
        <taxon>Trueperella</taxon>
    </lineage>
</organism>
<dbReference type="FunFam" id="3.30.950.10:FF:000002">
    <property type="entry name" value="Ribosomal RNA small subunit methyltransferase I"/>
    <property type="match status" value="1"/>
</dbReference>
<evidence type="ECO:0000256" key="1">
    <source>
        <dbReference type="ARBA" id="ARBA00022490"/>
    </source>
</evidence>
<dbReference type="HAMAP" id="MF_01877">
    <property type="entry name" value="16SrRNA_methyltr_I"/>
    <property type="match status" value="1"/>
</dbReference>
<evidence type="ECO:0000256" key="2">
    <source>
        <dbReference type="ARBA" id="ARBA00022552"/>
    </source>
</evidence>
<dbReference type="InterPro" id="IPR053910">
    <property type="entry name" value="RsmI_HTH"/>
</dbReference>
<comment type="catalytic activity">
    <reaction evidence="6">
        <text>cytidine(1402) in 16S rRNA + S-adenosyl-L-methionine = 2'-O-methylcytidine(1402) in 16S rRNA + S-adenosyl-L-homocysteine + H(+)</text>
        <dbReference type="Rhea" id="RHEA:42924"/>
        <dbReference type="Rhea" id="RHEA-COMP:10285"/>
        <dbReference type="Rhea" id="RHEA-COMP:10286"/>
        <dbReference type="ChEBI" id="CHEBI:15378"/>
        <dbReference type="ChEBI" id="CHEBI:57856"/>
        <dbReference type="ChEBI" id="CHEBI:59789"/>
        <dbReference type="ChEBI" id="CHEBI:74495"/>
        <dbReference type="ChEBI" id="CHEBI:82748"/>
        <dbReference type="EC" id="2.1.1.198"/>
    </reaction>
</comment>
<dbReference type="Gene3D" id="3.40.1010.10">
    <property type="entry name" value="Cobalt-precorrin-4 Transmethylase, Domain 1"/>
    <property type="match status" value="1"/>
</dbReference>
<evidence type="ECO:0000256" key="5">
    <source>
        <dbReference type="ARBA" id="ARBA00022691"/>
    </source>
</evidence>
<evidence type="ECO:0000256" key="6">
    <source>
        <dbReference type="HAMAP-Rule" id="MF_01877"/>
    </source>
</evidence>
<keyword evidence="3 6" id="KW-0489">Methyltransferase</keyword>
<gene>
    <name evidence="6 9" type="primary">rsmI</name>
    <name evidence="9" type="ORF">EBQ10_05380</name>
</gene>
<dbReference type="AlphaFoldDB" id="A0A3S9QLF4"/>
<dbReference type="PANTHER" id="PTHR46111">
    <property type="entry name" value="RIBOSOMAL RNA SMALL SUBUNIT METHYLTRANSFERASE I"/>
    <property type="match status" value="1"/>
</dbReference>
<evidence type="ECO:0000259" key="7">
    <source>
        <dbReference type="Pfam" id="PF00590"/>
    </source>
</evidence>
<keyword evidence="1 6" id="KW-0963">Cytoplasm</keyword>
<dbReference type="GO" id="GO:0070677">
    <property type="term" value="F:rRNA (cytosine-2'-O-)-methyltransferase activity"/>
    <property type="evidence" value="ECO:0007669"/>
    <property type="project" value="UniProtKB-UniRule"/>
</dbReference>
<keyword evidence="2 6" id="KW-0698">rRNA processing</keyword>
<dbReference type="NCBIfam" id="TIGR00096">
    <property type="entry name" value="16S rRNA (cytidine(1402)-2'-O)-methyltransferase"/>
    <property type="match status" value="1"/>
</dbReference>
<dbReference type="InterPro" id="IPR000878">
    <property type="entry name" value="4pyrrol_Mease"/>
</dbReference>
<feature type="domain" description="Tetrapyrrole methylase" evidence="7">
    <location>
        <begin position="1"/>
        <end position="203"/>
    </location>
</feature>
<keyword evidence="4 6" id="KW-0808">Transferase</keyword>
<dbReference type="Gene3D" id="3.30.950.10">
    <property type="entry name" value="Methyltransferase, Cobalt-precorrin-4 Transmethylase, Domain 2"/>
    <property type="match status" value="1"/>
</dbReference>
<dbReference type="InterPro" id="IPR008189">
    <property type="entry name" value="rRNA_ssu_MeTfrase_I"/>
</dbReference>
<dbReference type="InterPro" id="IPR014776">
    <property type="entry name" value="4pyrrole_Mease_sub2"/>
</dbReference>
<protein>
    <recommendedName>
        <fullName evidence="6">Ribosomal RNA small subunit methyltransferase I</fullName>
        <ecNumber evidence="6">2.1.1.198</ecNumber>
    </recommendedName>
    <alternativeName>
        <fullName evidence="6">16S rRNA 2'-O-ribose C1402 methyltransferase</fullName>
    </alternativeName>
    <alternativeName>
        <fullName evidence="6">rRNA (cytidine-2'-O-)-methyltransferase RsmI</fullName>
    </alternativeName>
</protein>
<evidence type="ECO:0000313" key="9">
    <source>
        <dbReference type="EMBL" id="AZR06780.1"/>
    </source>
</evidence>
<proteinExistence type="inferred from homology"/>
<keyword evidence="5 6" id="KW-0949">S-adenosyl-L-methionine</keyword>
<dbReference type="PIRSF" id="PIRSF005917">
    <property type="entry name" value="MTase_YraL"/>
    <property type="match status" value="1"/>
</dbReference>
<dbReference type="SUPFAM" id="SSF53790">
    <property type="entry name" value="Tetrapyrrole methylase"/>
    <property type="match status" value="1"/>
</dbReference>
<dbReference type="PANTHER" id="PTHR46111:SF1">
    <property type="entry name" value="RIBOSOMAL RNA SMALL SUBUNIT METHYLTRANSFERASE I"/>
    <property type="match status" value="1"/>
</dbReference>
<dbReference type="InterPro" id="IPR014777">
    <property type="entry name" value="4pyrrole_Mease_sub1"/>
</dbReference>
<dbReference type="Proteomes" id="UP000275951">
    <property type="component" value="Chromosome"/>
</dbReference>
<comment type="similarity">
    <text evidence="6">Belongs to the methyltransferase superfamily. RsmI family.</text>
</comment>
<dbReference type="InterPro" id="IPR035996">
    <property type="entry name" value="4pyrrol_Methylase_sf"/>
</dbReference>
<feature type="domain" description="RsmI HTH" evidence="8">
    <location>
        <begin position="229"/>
        <end position="271"/>
    </location>
</feature>
<reference evidence="9 10" key="1">
    <citation type="submission" date="2018-11" db="EMBL/GenBank/DDBJ databases">
        <title>Multidrug-resistant genes are associated with an 42-kb island TGI1 carrying a complex class 1 integron in a Trueperella pyogenes.</title>
        <authorList>
            <person name="Dong W."/>
        </authorList>
    </citation>
    <scope>NUCLEOTIDE SEQUENCE [LARGE SCALE GENOMIC DNA]</scope>
    <source>
        <strain evidence="9 10">TP4</strain>
    </source>
</reference>
<dbReference type="Pfam" id="PF23016">
    <property type="entry name" value="RsmI_C"/>
    <property type="match status" value="1"/>
</dbReference>
<evidence type="ECO:0000313" key="10">
    <source>
        <dbReference type="Proteomes" id="UP000275951"/>
    </source>
</evidence>
<dbReference type="GO" id="GO:0005737">
    <property type="term" value="C:cytoplasm"/>
    <property type="evidence" value="ECO:0007669"/>
    <property type="project" value="UniProtKB-SubCell"/>
</dbReference>
<evidence type="ECO:0000256" key="4">
    <source>
        <dbReference type="ARBA" id="ARBA00022679"/>
    </source>
</evidence>
<dbReference type="CDD" id="cd11648">
    <property type="entry name" value="RsmI"/>
    <property type="match status" value="1"/>
</dbReference>
<comment type="subcellular location">
    <subcellularLocation>
        <location evidence="6">Cytoplasm</location>
    </subcellularLocation>
</comment>
<name>A0A3S9QLF4_9ACTO</name>
<sequence>MIVLAATPLGNDADASPRLRSELEGADLIAAEDTRRLLNLAGRLGLTLRAKVTPYHEHNESEAAPQLLEAARSGRRVVVVTDAGMPSVSDPGYRLVSRAATESVPVTVVPGPSAVLTALALSGLASDRFTFEGFPPRKDGEQRTYFASLAAEPRTMIFFESPRRLAGTLATMRDALGPDRRAAVCRELTKTFEEVKRGSLAELVGWATDIRGEITVVVEGAPARINDAGPHVAEVLALHEAGLRLKDAAAHVAARENIRKKELYELALAAK</sequence>
<accession>A0A3S9QLF4</accession>